<dbReference type="InterPro" id="IPR054542">
    <property type="entry name" value="Cys_met_metab_PP"/>
</dbReference>
<dbReference type="Gene3D" id="3.40.640.10">
    <property type="entry name" value="Type I PLP-dependent aspartate aminotransferase-like (Major domain)"/>
    <property type="match status" value="1"/>
</dbReference>
<keyword evidence="7" id="KW-0456">Lyase</keyword>
<dbReference type="GO" id="GO:0047804">
    <property type="term" value="F:cysteine-S-conjugate beta-lyase activity"/>
    <property type="evidence" value="ECO:0007669"/>
    <property type="project" value="UniProtKB-EC"/>
</dbReference>
<dbReference type="CDD" id="cd00614">
    <property type="entry name" value="CGS_like"/>
    <property type="match status" value="1"/>
</dbReference>
<evidence type="ECO:0000256" key="5">
    <source>
        <dbReference type="ARBA" id="ARBA00022898"/>
    </source>
</evidence>
<protein>
    <recommendedName>
        <fullName evidence="3">cysteine-S-conjugate beta-lyase</fullName>
        <ecNumber evidence="3">4.4.1.13</ecNumber>
    </recommendedName>
</protein>
<dbReference type="GO" id="GO:0005737">
    <property type="term" value="C:cytoplasm"/>
    <property type="evidence" value="ECO:0007669"/>
    <property type="project" value="TreeGrafter"/>
</dbReference>
<dbReference type="InterPro" id="IPR000277">
    <property type="entry name" value="Cys/Met-Metab_PyrdxlP-dep_enz"/>
</dbReference>
<organism evidence="9 10">
    <name type="scientific">Listeria monocytogenes</name>
    <dbReference type="NCBI Taxonomy" id="1639"/>
    <lineage>
        <taxon>Bacteria</taxon>
        <taxon>Bacillati</taxon>
        <taxon>Bacillota</taxon>
        <taxon>Bacilli</taxon>
        <taxon>Bacillales</taxon>
        <taxon>Listeriaceae</taxon>
        <taxon>Listeria</taxon>
    </lineage>
</organism>
<evidence type="ECO:0000256" key="7">
    <source>
        <dbReference type="ARBA" id="ARBA00023239"/>
    </source>
</evidence>
<evidence type="ECO:0000313" key="9">
    <source>
        <dbReference type="EMBL" id="ECY9784096.1"/>
    </source>
</evidence>
<dbReference type="GO" id="GO:0019346">
    <property type="term" value="P:transsulfuration"/>
    <property type="evidence" value="ECO:0007669"/>
    <property type="project" value="InterPro"/>
</dbReference>
<evidence type="ECO:0000256" key="2">
    <source>
        <dbReference type="ARBA" id="ARBA00009077"/>
    </source>
</evidence>
<dbReference type="EC" id="4.4.1.13" evidence="3"/>
<evidence type="ECO:0000256" key="8">
    <source>
        <dbReference type="RuleBase" id="RU362118"/>
    </source>
</evidence>
<evidence type="ECO:0000256" key="3">
    <source>
        <dbReference type="ARBA" id="ARBA00012224"/>
    </source>
</evidence>
<dbReference type="AlphaFoldDB" id="A0AAD2MIH0"/>
<reference evidence="9 10" key="1">
    <citation type="submission" date="2019-09" db="EMBL/GenBank/DDBJ databases">
        <authorList>
            <consortium name="PulseNet: The National Subtyping Network for Foodborne Disease Surveillance"/>
            <person name="Tarr C.L."/>
            <person name="Trees E."/>
            <person name="Katz L.S."/>
            <person name="Carleton-Romer H.A."/>
            <person name="Stroika S."/>
            <person name="Kucerova Z."/>
            <person name="Roache K.F."/>
            <person name="Sabol A.L."/>
            <person name="Besser J."/>
            <person name="Gerner-Smidt P."/>
        </authorList>
    </citation>
    <scope>NUCLEOTIDE SEQUENCE [LARGE SCALE GENOMIC DNA]</scope>
    <source>
        <strain evidence="9 10">PNUSAL005692</strain>
    </source>
</reference>
<comment type="similarity">
    <text evidence="2 8">Belongs to the trans-sulfuration enzymes family.</text>
</comment>
<dbReference type="RefSeq" id="WP_047584133.1">
    <property type="nucleotide sequence ID" value="NZ_CP019620.1"/>
</dbReference>
<dbReference type="PANTHER" id="PTHR11808:SF50">
    <property type="entry name" value="CYSTATHIONINE BETA-LYASE"/>
    <property type="match status" value="1"/>
</dbReference>
<comment type="cofactor">
    <cofactor evidence="1 8">
        <name>pyridoxal 5'-phosphate</name>
        <dbReference type="ChEBI" id="CHEBI:597326"/>
    </cofactor>
</comment>
<dbReference type="EMBL" id="AALGDA010000069">
    <property type="protein sequence ID" value="ECY9784096.1"/>
    <property type="molecule type" value="Genomic_DNA"/>
</dbReference>
<dbReference type="GO" id="GO:0030170">
    <property type="term" value="F:pyridoxal phosphate binding"/>
    <property type="evidence" value="ECO:0007669"/>
    <property type="project" value="InterPro"/>
</dbReference>
<dbReference type="PIRSF" id="PIRSF001434">
    <property type="entry name" value="CGS"/>
    <property type="match status" value="1"/>
</dbReference>
<dbReference type="InterPro" id="IPR015424">
    <property type="entry name" value="PyrdxlP-dep_Trfase"/>
</dbReference>
<keyword evidence="4" id="KW-0028">Amino-acid biosynthesis</keyword>
<evidence type="ECO:0000256" key="4">
    <source>
        <dbReference type="ARBA" id="ARBA00022605"/>
    </source>
</evidence>
<keyword evidence="9" id="KW-0808">Transferase</keyword>
<dbReference type="Pfam" id="PF01053">
    <property type="entry name" value="Cys_Met_Meta_PP"/>
    <property type="match status" value="1"/>
</dbReference>
<dbReference type="FunFam" id="3.40.640.10:FF:000009">
    <property type="entry name" value="Cystathionine gamma-synthase homolog"/>
    <property type="match status" value="1"/>
</dbReference>
<dbReference type="PROSITE" id="PS00868">
    <property type="entry name" value="CYS_MET_METAB_PP"/>
    <property type="match status" value="1"/>
</dbReference>
<dbReference type="Gene3D" id="3.90.1150.10">
    <property type="entry name" value="Aspartate Aminotransferase, domain 1"/>
    <property type="match status" value="1"/>
</dbReference>
<gene>
    <name evidence="9" type="ORF">F6515_13975</name>
</gene>
<proteinExistence type="inferred from homology"/>
<dbReference type="Proteomes" id="UP000489121">
    <property type="component" value="Unassembled WGS sequence"/>
</dbReference>
<dbReference type="FunFam" id="3.90.1150.10:FF:000033">
    <property type="entry name" value="Cystathionine gamma-synthase"/>
    <property type="match status" value="1"/>
</dbReference>
<dbReference type="InterPro" id="IPR015421">
    <property type="entry name" value="PyrdxlP-dep_Trfase_major"/>
</dbReference>
<dbReference type="PANTHER" id="PTHR11808">
    <property type="entry name" value="TRANS-SULFURATION ENZYME FAMILY MEMBER"/>
    <property type="match status" value="1"/>
</dbReference>
<comment type="caution">
    <text evidence="9">The sequence shown here is derived from an EMBL/GenBank/DDBJ whole genome shotgun (WGS) entry which is preliminary data.</text>
</comment>
<dbReference type="GO" id="GO:0009086">
    <property type="term" value="P:methionine biosynthetic process"/>
    <property type="evidence" value="ECO:0007669"/>
    <property type="project" value="UniProtKB-KW"/>
</dbReference>
<keyword evidence="6" id="KW-0486">Methionine biosynthesis</keyword>
<sequence>MKQNTKLLHEYTNTDYCTGASSIPIYQASTYDQRGEIGEREYTYTRFGNPTVKVLEEAIADLENARYGFAFSSGMAAISAAFHSVLKMGDHVVMPKNVYGGAFQLVMDILKDYGIEVTFVEENTNEAWKNAIQINTRAFYVETPSNPLLTIIDIKKVVEIANHHKIFTIMDNTFMTPLYQKGLELGIDIVVHSATKFINGHSDVTAGLVVTSNEKLSEKIGLNQKANGAILGPFDAWLILRGLKTLKIRMSASIKNAEQMALFLNDHPKIKKVFYPGLSHHKGRAIHQQQATENGAVLSFDVGSKENVFKIFSSVQYPIVAVSLGGVESILSYPCEMSHASVPEKERLSQGITDGLIRFSLGIEDIEDLVEDIDQALDSL</sequence>
<evidence type="ECO:0000256" key="1">
    <source>
        <dbReference type="ARBA" id="ARBA00001933"/>
    </source>
</evidence>
<name>A0AAD2MIH0_LISMN</name>
<evidence type="ECO:0000256" key="6">
    <source>
        <dbReference type="ARBA" id="ARBA00023167"/>
    </source>
</evidence>
<keyword evidence="5 8" id="KW-0663">Pyridoxal phosphate</keyword>
<accession>A0AAD2MIH0</accession>
<dbReference type="SUPFAM" id="SSF53383">
    <property type="entry name" value="PLP-dependent transferases"/>
    <property type="match status" value="1"/>
</dbReference>
<dbReference type="InterPro" id="IPR015422">
    <property type="entry name" value="PyrdxlP-dep_Trfase_small"/>
</dbReference>
<evidence type="ECO:0000313" key="10">
    <source>
        <dbReference type="Proteomes" id="UP000489121"/>
    </source>
</evidence>
<dbReference type="GO" id="GO:0016740">
    <property type="term" value="F:transferase activity"/>
    <property type="evidence" value="ECO:0007669"/>
    <property type="project" value="UniProtKB-KW"/>
</dbReference>